<gene>
    <name evidence="1" type="ORF">GN958_ATG07564</name>
    <name evidence="2" type="ORF">GN958_ATG07565</name>
</gene>
<organism evidence="2 3">
    <name type="scientific">Phytophthora infestans</name>
    <name type="common">Potato late blight agent</name>
    <name type="synonym">Botrytis infestans</name>
    <dbReference type="NCBI Taxonomy" id="4787"/>
    <lineage>
        <taxon>Eukaryota</taxon>
        <taxon>Sar</taxon>
        <taxon>Stramenopiles</taxon>
        <taxon>Oomycota</taxon>
        <taxon>Peronosporomycetes</taxon>
        <taxon>Peronosporales</taxon>
        <taxon>Peronosporaceae</taxon>
        <taxon>Phytophthora</taxon>
    </lineage>
</organism>
<sequence length="118" mass="12673">MMKQPCLSRSVKCMYMCDGSGSSPEPSPAAGLQISSWGLGHPLHDLHFAGFTGVVIVIGWERGEEIHLCQAQVNVTEDQAIGTDQSMATFWGRVHAIVELEGGATSRNTYALRPTGQA</sequence>
<dbReference type="Proteomes" id="UP000704712">
    <property type="component" value="Unassembled WGS sequence"/>
</dbReference>
<evidence type="ECO:0000313" key="2">
    <source>
        <dbReference type="EMBL" id="KAF4143204.1"/>
    </source>
</evidence>
<dbReference type="AlphaFoldDB" id="A0A8S9UVR9"/>
<dbReference type="EMBL" id="JAACNO010001059">
    <property type="protein sequence ID" value="KAF4143203.1"/>
    <property type="molecule type" value="Genomic_DNA"/>
</dbReference>
<name>A0A8S9UVR9_PHYIN</name>
<evidence type="ECO:0000313" key="1">
    <source>
        <dbReference type="EMBL" id="KAF4143203.1"/>
    </source>
</evidence>
<proteinExistence type="predicted"/>
<protein>
    <submittedName>
        <fullName evidence="2">Uncharacterized protein</fullName>
    </submittedName>
</protein>
<reference evidence="2" key="1">
    <citation type="submission" date="2020-03" db="EMBL/GenBank/DDBJ databases">
        <title>Hybrid Assembly of Korean Phytophthora infestans isolates.</title>
        <authorList>
            <person name="Prokchorchik M."/>
            <person name="Lee Y."/>
            <person name="Seo J."/>
            <person name="Cho J.-H."/>
            <person name="Park Y.-E."/>
            <person name="Jang D.-C."/>
            <person name="Im J.-S."/>
            <person name="Choi J.-G."/>
            <person name="Park H.-J."/>
            <person name="Lee G.-B."/>
            <person name="Lee Y.-G."/>
            <person name="Hong S.-Y."/>
            <person name="Cho K."/>
            <person name="Sohn K.H."/>
        </authorList>
    </citation>
    <scope>NUCLEOTIDE SEQUENCE</scope>
    <source>
        <strain evidence="2">KR_2_A2</strain>
    </source>
</reference>
<evidence type="ECO:0000313" key="3">
    <source>
        <dbReference type="Proteomes" id="UP000704712"/>
    </source>
</evidence>
<dbReference type="EMBL" id="JAACNO010001059">
    <property type="protein sequence ID" value="KAF4143204.1"/>
    <property type="molecule type" value="Genomic_DNA"/>
</dbReference>
<accession>A0A8S9UVR9</accession>
<comment type="caution">
    <text evidence="2">The sequence shown here is derived from an EMBL/GenBank/DDBJ whole genome shotgun (WGS) entry which is preliminary data.</text>
</comment>